<dbReference type="Proteomes" id="UP001058533">
    <property type="component" value="Chromosome"/>
</dbReference>
<dbReference type="Pfam" id="PF03544">
    <property type="entry name" value="TonB_C"/>
    <property type="match status" value="1"/>
</dbReference>
<dbReference type="PROSITE" id="PS52015">
    <property type="entry name" value="TONB_CTD"/>
    <property type="match status" value="2"/>
</dbReference>
<feature type="chain" id="PRO_5045896978" evidence="2">
    <location>
        <begin position="20"/>
        <end position="376"/>
    </location>
</feature>
<feature type="region of interest" description="Disordered" evidence="1">
    <location>
        <begin position="21"/>
        <end position="43"/>
    </location>
</feature>
<feature type="compositionally biased region" description="Pro residues" evidence="1">
    <location>
        <begin position="26"/>
        <end position="41"/>
    </location>
</feature>
<organism evidence="4 5">
    <name type="scientific">Sphingomonas qomolangmaensis</name>
    <dbReference type="NCBI Taxonomy" id="2918765"/>
    <lineage>
        <taxon>Bacteria</taxon>
        <taxon>Pseudomonadati</taxon>
        <taxon>Pseudomonadota</taxon>
        <taxon>Alphaproteobacteria</taxon>
        <taxon>Sphingomonadales</taxon>
        <taxon>Sphingomonadaceae</taxon>
        <taxon>Sphingomonas</taxon>
    </lineage>
</organism>
<keyword evidence="5" id="KW-1185">Reference proteome</keyword>
<protein>
    <submittedName>
        <fullName evidence="4">Energy transducer TonB</fullName>
    </submittedName>
</protein>
<proteinExistence type="predicted"/>
<evidence type="ECO:0000313" key="5">
    <source>
        <dbReference type="Proteomes" id="UP001058533"/>
    </source>
</evidence>
<feature type="signal peptide" evidence="2">
    <location>
        <begin position="1"/>
        <end position="19"/>
    </location>
</feature>
<dbReference type="Gene3D" id="3.30.2420.10">
    <property type="entry name" value="TonB"/>
    <property type="match status" value="2"/>
</dbReference>
<dbReference type="SUPFAM" id="SSF74653">
    <property type="entry name" value="TolA/TonB C-terminal domain"/>
    <property type="match status" value="2"/>
</dbReference>
<dbReference type="EMBL" id="CP101740">
    <property type="protein sequence ID" value="UUL83557.1"/>
    <property type="molecule type" value="Genomic_DNA"/>
</dbReference>
<dbReference type="InterPro" id="IPR037682">
    <property type="entry name" value="TonB_C"/>
</dbReference>
<feature type="domain" description="TonB C-terminal" evidence="3">
    <location>
        <begin position="288"/>
        <end position="376"/>
    </location>
</feature>
<dbReference type="RefSeq" id="WP_256507396.1">
    <property type="nucleotide sequence ID" value="NZ_CP101740.1"/>
</dbReference>
<evidence type="ECO:0000313" key="4">
    <source>
        <dbReference type="EMBL" id="UUL83557.1"/>
    </source>
</evidence>
<evidence type="ECO:0000256" key="1">
    <source>
        <dbReference type="SAM" id="MobiDB-lite"/>
    </source>
</evidence>
<feature type="domain" description="TonB C-terminal" evidence="3">
    <location>
        <begin position="184"/>
        <end position="278"/>
    </location>
</feature>
<sequence length="376" mass="40877">MIRRLALIGVVLALSPAAAQQRPLAVSPPPPPPPPSVPPPVVATSTGQMINRQKLLDYRPGDVRCGSETIHPERVERPLTMLRYGDVPAIPVMLRFRIDSTGRPLSIVRESERFPENDDLLPSFAAWQFPDGARADCSISFYPVAEPIETVSPAAARRYLALGGFRPGQAPRPLWDRAQLPGGCVQRWPQLLTQSFPRFDTIAAPPASLSATFLGFDIDGEGVPTNIRTLDSDGNAALDVAGREAIAKWRYAEGPRSGCTYPYHRRQQVPLAPPEAPDPAALRDPAARCDTAEAWQTPPVLTFPDPYRKRAIEGWAIIAFDVAPWGATGNVRVLAAEPTSDFGDAAKRVVEQSRKMASETGASGCTERVRFAMTSD</sequence>
<keyword evidence="2" id="KW-0732">Signal</keyword>
<name>A0ABY5LAX5_9SPHN</name>
<evidence type="ECO:0000259" key="3">
    <source>
        <dbReference type="PROSITE" id="PS52015"/>
    </source>
</evidence>
<accession>A0ABY5LAX5</accession>
<reference evidence="4" key="1">
    <citation type="submission" date="2022-07" db="EMBL/GenBank/DDBJ databases">
        <title>Sphingomonas sp. nov., a novel bacterium isolated from the north slope of the Mount Everest.</title>
        <authorList>
            <person name="Cui X."/>
            <person name="Liu Y."/>
        </authorList>
    </citation>
    <scope>NUCLEOTIDE SEQUENCE</scope>
    <source>
        <strain evidence="4">S5-59</strain>
    </source>
</reference>
<gene>
    <name evidence="4" type="ORF">NMP03_04860</name>
</gene>
<evidence type="ECO:0000256" key="2">
    <source>
        <dbReference type="SAM" id="SignalP"/>
    </source>
</evidence>